<name>A0ABN2Z780_9ACTN</name>
<dbReference type="SUPFAM" id="SSF158694">
    <property type="entry name" value="UraD-Like"/>
    <property type="match status" value="1"/>
</dbReference>
<reference evidence="9 10" key="1">
    <citation type="journal article" date="2019" name="Int. J. Syst. Evol. Microbiol.">
        <title>The Global Catalogue of Microorganisms (GCM) 10K type strain sequencing project: providing services to taxonomists for standard genome sequencing and annotation.</title>
        <authorList>
            <consortium name="The Broad Institute Genomics Platform"/>
            <consortium name="The Broad Institute Genome Sequencing Center for Infectious Disease"/>
            <person name="Wu L."/>
            <person name="Ma J."/>
        </authorList>
    </citation>
    <scope>NUCLEOTIDE SEQUENCE [LARGE SCALE GENOMIC DNA]</scope>
    <source>
        <strain evidence="9 10">JCM 13850</strain>
    </source>
</reference>
<dbReference type="EC" id="4.1.1.97" evidence="3"/>
<dbReference type="Pfam" id="PF09349">
    <property type="entry name" value="OHCU_decarbox"/>
    <property type="match status" value="1"/>
</dbReference>
<sequence length="183" mass="19590">MPVRERLDVTEGGLLACCASHRWAAEVAAGRPYADLAELRAASAKALAALDWADVEEALAAHPRIGDRLRSSRQPGSGARLGSGDREAAWSRGEQSGMDAAAAELRTALVEGNRAYEDRFGHVFLICATGLSAAEMLTALRERLRNGTGEERAVVRTELAKIVDLRLAKLAAEPADRDAEGER</sequence>
<dbReference type="PANTHER" id="PTHR43466:SF1">
    <property type="entry name" value="2-OXO-4-HYDROXY-4-CARBOXY-5-UREIDOIMIDAZOLINE DECARBOXYLASE-RELATED"/>
    <property type="match status" value="1"/>
</dbReference>
<dbReference type="Gene3D" id="1.10.3330.10">
    <property type="entry name" value="Oxo-4-hydroxy-4-carboxy-5-ureidoimidazoline decarboxylase"/>
    <property type="match status" value="1"/>
</dbReference>
<dbReference type="EMBL" id="BAAAMR010000025">
    <property type="protein sequence ID" value="GAA2137887.1"/>
    <property type="molecule type" value="Genomic_DNA"/>
</dbReference>
<organism evidence="9 10">
    <name type="scientific">Actinomadura napierensis</name>
    <dbReference type="NCBI Taxonomy" id="267854"/>
    <lineage>
        <taxon>Bacteria</taxon>
        <taxon>Bacillati</taxon>
        <taxon>Actinomycetota</taxon>
        <taxon>Actinomycetes</taxon>
        <taxon>Streptosporangiales</taxon>
        <taxon>Thermomonosporaceae</taxon>
        <taxon>Actinomadura</taxon>
    </lineage>
</organism>
<proteinExistence type="predicted"/>
<gene>
    <name evidence="9" type="primary">uraD</name>
    <name evidence="9" type="ORF">GCM10009727_33370</name>
</gene>
<evidence type="ECO:0000256" key="7">
    <source>
        <dbReference type="SAM" id="MobiDB-lite"/>
    </source>
</evidence>
<keyword evidence="6" id="KW-0456">Lyase</keyword>
<evidence type="ECO:0000259" key="8">
    <source>
        <dbReference type="Pfam" id="PF09349"/>
    </source>
</evidence>
<evidence type="ECO:0000256" key="1">
    <source>
        <dbReference type="ARBA" id="ARBA00001163"/>
    </source>
</evidence>
<comment type="caution">
    <text evidence="9">The sequence shown here is derived from an EMBL/GenBank/DDBJ whole genome shotgun (WGS) entry which is preliminary data.</text>
</comment>
<dbReference type="NCBIfam" id="NF010372">
    <property type="entry name" value="PRK13798.1"/>
    <property type="match status" value="1"/>
</dbReference>
<feature type="domain" description="Oxo-4-hydroxy-4-carboxy-5-ureidoimidazoline decarboxylase" evidence="8">
    <location>
        <begin position="14"/>
        <end position="168"/>
    </location>
</feature>
<dbReference type="InterPro" id="IPR017595">
    <property type="entry name" value="OHCU_decarboxylase-2"/>
</dbReference>
<dbReference type="Proteomes" id="UP001501020">
    <property type="component" value="Unassembled WGS sequence"/>
</dbReference>
<dbReference type="PANTHER" id="PTHR43466">
    <property type="entry name" value="2-OXO-4-HYDROXY-4-CARBOXY-5-UREIDOIMIDAZOLINE DECARBOXYLASE-RELATED"/>
    <property type="match status" value="1"/>
</dbReference>
<evidence type="ECO:0000313" key="9">
    <source>
        <dbReference type="EMBL" id="GAA2137887.1"/>
    </source>
</evidence>
<feature type="region of interest" description="Disordered" evidence="7">
    <location>
        <begin position="66"/>
        <end position="95"/>
    </location>
</feature>
<evidence type="ECO:0000256" key="5">
    <source>
        <dbReference type="ARBA" id="ARBA00022793"/>
    </source>
</evidence>
<dbReference type="NCBIfam" id="TIGR03180">
    <property type="entry name" value="UraD_2"/>
    <property type="match status" value="1"/>
</dbReference>
<dbReference type="InterPro" id="IPR036778">
    <property type="entry name" value="OHCU_decarboxylase_sf"/>
</dbReference>
<evidence type="ECO:0000256" key="6">
    <source>
        <dbReference type="ARBA" id="ARBA00023239"/>
    </source>
</evidence>
<comment type="pathway">
    <text evidence="2">Purine metabolism; urate degradation; (S)-allantoin from urate: step 3/3.</text>
</comment>
<keyword evidence="10" id="KW-1185">Reference proteome</keyword>
<evidence type="ECO:0000256" key="2">
    <source>
        <dbReference type="ARBA" id="ARBA00004754"/>
    </source>
</evidence>
<evidence type="ECO:0000313" key="10">
    <source>
        <dbReference type="Proteomes" id="UP001501020"/>
    </source>
</evidence>
<keyword evidence="5" id="KW-0210">Decarboxylase</keyword>
<evidence type="ECO:0000256" key="3">
    <source>
        <dbReference type="ARBA" id="ARBA00012257"/>
    </source>
</evidence>
<protein>
    <recommendedName>
        <fullName evidence="3">2-oxo-4-hydroxy-4-carboxy-5-ureidoimidazoline decarboxylase</fullName>
        <ecNumber evidence="3">4.1.1.97</ecNumber>
    </recommendedName>
</protein>
<keyword evidence="4" id="KW-0659">Purine metabolism</keyword>
<comment type="catalytic activity">
    <reaction evidence="1">
        <text>5-hydroxy-2-oxo-4-ureido-2,5-dihydro-1H-imidazole-5-carboxylate + H(+) = (S)-allantoin + CO2</text>
        <dbReference type="Rhea" id="RHEA:26301"/>
        <dbReference type="ChEBI" id="CHEBI:15378"/>
        <dbReference type="ChEBI" id="CHEBI:15678"/>
        <dbReference type="ChEBI" id="CHEBI:16526"/>
        <dbReference type="ChEBI" id="CHEBI:58639"/>
        <dbReference type="EC" id="4.1.1.97"/>
    </reaction>
</comment>
<evidence type="ECO:0000256" key="4">
    <source>
        <dbReference type="ARBA" id="ARBA00022631"/>
    </source>
</evidence>
<accession>A0ABN2Z780</accession>
<dbReference type="InterPro" id="IPR018020">
    <property type="entry name" value="OHCU_decarboxylase"/>
</dbReference>